<organism evidence="1">
    <name type="scientific">marine sediment metagenome</name>
    <dbReference type="NCBI Taxonomy" id="412755"/>
    <lineage>
        <taxon>unclassified sequences</taxon>
        <taxon>metagenomes</taxon>
        <taxon>ecological metagenomes</taxon>
    </lineage>
</organism>
<proteinExistence type="predicted"/>
<protein>
    <recommendedName>
        <fullName evidence="2">O-methyltransferase domain-containing protein</fullName>
    </recommendedName>
</protein>
<dbReference type="Gene3D" id="3.40.50.150">
    <property type="entry name" value="Vaccinia Virus protein VP39"/>
    <property type="match status" value="1"/>
</dbReference>
<dbReference type="EMBL" id="LAZR01000003">
    <property type="protein sequence ID" value="KKO11272.1"/>
    <property type="molecule type" value="Genomic_DNA"/>
</dbReference>
<dbReference type="AlphaFoldDB" id="A0A0F9YGD8"/>
<dbReference type="Pfam" id="PF13578">
    <property type="entry name" value="Methyltransf_24"/>
    <property type="match status" value="1"/>
</dbReference>
<accession>A0A0F9YGD8</accession>
<comment type="caution">
    <text evidence="1">The sequence shown here is derived from an EMBL/GenBank/DDBJ whole genome shotgun (WGS) entry which is preliminary data.</text>
</comment>
<reference evidence="1" key="1">
    <citation type="journal article" date="2015" name="Nature">
        <title>Complex archaea that bridge the gap between prokaryotes and eukaryotes.</title>
        <authorList>
            <person name="Spang A."/>
            <person name="Saw J.H."/>
            <person name="Jorgensen S.L."/>
            <person name="Zaremba-Niedzwiedzka K."/>
            <person name="Martijn J."/>
            <person name="Lind A.E."/>
            <person name="van Eijk R."/>
            <person name="Schleper C."/>
            <person name="Guy L."/>
            <person name="Ettema T.J."/>
        </authorList>
    </citation>
    <scope>NUCLEOTIDE SEQUENCE</scope>
</reference>
<sequence>MAGEFRSSDWDTHKMDYADPHVRIEELDSEIAVVDRALGALVDAGIIPHKDYDHDKLLAHRAAVAETFEIPWTAITHRMQRLIYAVNAVCQPTNMIAAGIFCGNTFISNAGAAVGPGACYQAANCIGVEIKPDEAARAERNVRTIDPTGIARILAADGIDVVRDFDGQIGLLYLDADGTEETGKGVYLDILKAAWDKLPAGAVILAHNSVNCADRLQHYLAFVRDPANCSASVNIIFDPEGLEVSAKK</sequence>
<evidence type="ECO:0008006" key="2">
    <source>
        <dbReference type="Google" id="ProtNLM"/>
    </source>
</evidence>
<evidence type="ECO:0000313" key="1">
    <source>
        <dbReference type="EMBL" id="KKO11272.1"/>
    </source>
</evidence>
<name>A0A0F9YGD8_9ZZZZ</name>
<dbReference type="InterPro" id="IPR029063">
    <property type="entry name" value="SAM-dependent_MTases_sf"/>
</dbReference>
<gene>
    <name evidence="1" type="ORF">LCGC14_0017500</name>
</gene>
<dbReference type="SUPFAM" id="SSF53335">
    <property type="entry name" value="S-adenosyl-L-methionine-dependent methyltransferases"/>
    <property type="match status" value="1"/>
</dbReference>